<feature type="transmembrane region" description="Helical" evidence="1">
    <location>
        <begin position="386"/>
        <end position="404"/>
    </location>
</feature>
<dbReference type="Pfam" id="PF01966">
    <property type="entry name" value="HD"/>
    <property type="match status" value="1"/>
</dbReference>
<feature type="domain" description="HD/PDEase" evidence="2">
    <location>
        <begin position="469"/>
        <end position="626"/>
    </location>
</feature>
<dbReference type="PANTHER" id="PTHR36442:SF1">
    <property type="entry name" value="CYCLIC-DI-AMP PHOSPHODIESTERASE PGPH"/>
    <property type="match status" value="1"/>
</dbReference>
<dbReference type="AlphaFoldDB" id="A0A161LEN7"/>
<feature type="transmembrane region" description="Helical" evidence="1">
    <location>
        <begin position="294"/>
        <end position="319"/>
    </location>
</feature>
<evidence type="ECO:0000259" key="2">
    <source>
        <dbReference type="SMART" id="SM00471"/>
    </source>
</evidence>
<keyword evidence="4" id="KW-1185">Reference proteome</keyword>
<dbReference type="InterPro" id="IPR052722">
    <property type="entry name" value="PgpH_phosphodiesterase"/>
</dbReference>
<gene>
    <name evidence="3" type="ORF">PJIAN_3116</name>
</gene>
<dbReference type="Pfam" id="PF07698">
    <property type="entry name" value="7TM-7TMR_HD"/>
    <property type="match status" value="1"/>
</dbReference>
<feature type="transmembrane region" description="Helical" evidence="1">
    <location>
        <begin position="416"/>
        <end position="440"/>
    </location>
</feature>
<evidence type="ECO:0000256" key="1">
    <source>
        <dbReference type="SAM" id="Phobius"/>
    </source>
</evidence>
<name>A0A161LEN7_9BACT</name>
<protein>
    <recommendedName>
        <fullName evidence="2">HD/PDEase domain-containing protein</fullName>
    </recommendedName>
</protein>
<dbReference type="SMART" id="SM00471">
    <property type="entry name" value="HDc"/>
    <property type="match status" value="1"/>
</dbReference>
<feature type="transmembrane region" description="Helical" evidence="1">
    <location>
        <begin position="362"/>
        <end position="380"/>
    </location>
</feature>
<keyword evidence="1" id="KW-0472">Membrane</keyword>
<organism evidence="3 4">
    <name type="scientific">Paludibacter jiangxiensis</name>
    <dbReference type="NCBI Taxonomy" id="681398"/>
    <lineage>
        <taxon>Bacteria</taxon>
        <taxon>Pseudomonadati</taxon>
        <taxon>Bacteroidota</taxon>
        <taxon>Bacteroidia</taxon>
        <taxon>Bacteroidales</taxon>
        <taxon>Paludibacteraceae</taxon>
        <taxon>Paludibacter</taxon>
    </lineage>
</organism>
<dbReference type="RefSeq" id="WP_068703447.1">
    <property type="nucleotide sequence ID" value="NZ_BDCR01000003.1"/>
</dbReference>
<dbReference type="CDD" id="cd00077">
    <property type="entry name" value="HDc"/>
    <property type="match status" value="1"/>
</dbReference>
<dbReference type="InterPro" id="IPR011624">
    <property type="entry name" value="Metal-dep_PHydrolase_7TM_extra"/>
</dbReference>
<reference evidence="4" key="1">
    <citation type="submission" date="2016-04" db="EMBL/GenBank/DDBJ databases">
        <title>Draft genome sequence of Paludibacter jiangxiensis strain NM7.</title>
        <authorList>
            <person name="Qiu Y."/>
            <person name="Matsuura N."/>
            <person name="Ohashi A."/>
            <person name="Tourlousse M.D."/>
            <person name="Sekiguchi Y."/>
        </authorList>
    </citation>
    <scope>NUCLEOTIDE SEQUENCE [LARGE SCALE GENOMIC DNA]</scope>
    <source>
        <strain evidence="4">NM7</strain>
    </source>
</reference>
<comment type="caution">
    <text evidence="3">The sequence shown here is derived from an EMBL/GenBank/DDBJ whole genome shotgun (WGS) entry which is preliminary data.</text>
</comment>
<feature type="transmembrane region" description="Helical" evidence="1">
    <location>
        <begin position="12"/>
        <end position="30"/>
    </location>
</feature>
<dbReference type="SUPFAM" id="SSF109604">
    <property type="entry name" value="HD-domain/PDEase-like"/>
    <property type="match status" value="1"/>
</dbReference>
<dbReference type="OrthoDB" id="9806952at2"/>
<dbReference type="InterPro" id="IPR011621">
    <property type="entry name" value="Metal-dep_PHydrolase_7TM_intra"/>
</dbReference>
<keyword evidence="1" id="KW-1133">Transmembrane helix</keyword>
<proteinExistence type="predicted"/>
<dbReference type="Gene3D" id="1.10.3210.10">
    <property type="entry name" value="Hypothetical protein af1432"/>
    <property type="match status" value="1"/>
</dbReference>
<dbReference type="Proteomes" id="UP000076586">
    <property type="component" value="Unassembled WGS sequence"/>
</dbReference>
<dbReference type="PANTHER" id="PTHR36442">
    <property type="entry name" value="CYCLIC-DI-AMP PHOSPHODIESTERASE PGPH"/>
    <property type="match status" value="1"/>
</dbReference>
<keyword evidence="1" id="KW-0812">Transmembrane</keyword>
<dbReference type="STRING" id="681398.PJIAN_3116"/>
<sequence>MNLNFEESKKKVWLKIALFLLAIALIVEFFPRQNRFNYTFSVGKPWHYELITAAFDFPVYKDAKLLKAEQDSVLRQYTPYFRFNPSLFSTKMAEMDRSGSLVLSMATPYRQYIRKQFEYVYSKGIMRTEDFDRVQKEHVQMVAVVKNNVATQVPLAEMFTVKTAYEYIVAHATDGLSSRTLQSCNLNAYLTDNLVYDASVSEQVKSDLLRTVSQTEGIVQTGERIIDKGDIVTESSYRVLTSLQTAMNKVQGETTQSWIVLLGEILIVTGLMTLLFLYIFLFRRREIFARFKNMLFIVMMIALIVGCAFAVISFTSFSIYLVPFALLPVMICTFFDSRSALFAHIITIMMVSFVVRSSQFEFVVLQIAAGMTVITSLRDLTQRSQLVQTAGLIFVTYSVGYLGISLVQDHNFDKILWVRFLLFGINALLLLFAYAFIYVVEKSFGFLSNVTLIELSNINSPLMVRFSEQAPGTFQHSLQVSNLATEAAQKINANTLLVRTGALYHDIGKMAAPSYFTENQVGGINPLESLPDEAAAKIVINHVTEGVKIATKNNLPSQIIQFIRMHHGQGKVRYFYQRFCTQFPAVTPNDEAFTYPGPNPRTKETALLMMADAVEAASRSLTEYTEESISCLVERIVQTQINEGAFRDAPITLRDIETAKAVFKDKLRNIYHSRIVYPAAPQKDL</sequence>
<dbReference type="InterPro" id="IPR006675">
    <property type="entry name" value="HDIG_dom"/>
</dbReference>
<dbReference type="NCBIfam" id="TIGR00277">
    <property type="entry name" value="HDIG"/>
    <property type="match status" value="1"/>
</dbReference>
<accession>A0A161LEN7</accession>
<dbReference type="EMBL" id="BDCR01000003">
    <property type="protein sequence ID" value="GAT62807.1"/>
    <property type="molecule type" value="Genomic_DNA"/>
</dbReference>
<dbReference type="Pfam" id="PF07697">
    <property type="entry name" value="7TMR-HDED"/>
    <property type="match status" value="1"/>
</dbReference>
<evidence type="ECO:0000313" key="4">
    <source>
        <dbReference type="Proteomes" id="UP000076586"/>
    </source>
</evidence>
<dbReference type="InterPro" id="IPR003607">
    <property type="entry name" value="HD/PDEase_dom"/>
</dbReference>
<feature type="transmembrane region" description="Helical" evidence="1">
    <location>
        <begin position="258"/>
        <end position="282"/>
    </location>
</feature>
<reference evidence="4" key="2">
    <citation type="journal article" date="2017" name="Genome Announc.">
        <title>Draft genome sequence of Paludibacter jiangxiensis NM7(T), a propionate-producing fermentative bacterium.</title>
        <authorList>
            <person name="Qiu Y.-L."/>
            <person name="Tourlousse D.M."/>
            <person name="Matsuura N."/>
            <person name="Ohashi A."/>
            <person name="Sekiguchi Y."/>
        </authorList>
    </citation>
    <scope>NUCLEOTIDE SEQUENCE [LARGE SCALE GENOMIC DNA]</scope>
    <source>
        <strain evidence="4">NM7</strain>
    </source>
</reference>
<dbReference type="InterPro" id="IPR006674">
    <property type="entry name" value="HD_domain"/>
</dbReference>
<evidence type="ECO:0000313" key="3">
    <source>
        <dbReference type="EMBL" id="GAT62807.1"/>
    </source>
</evidence>